<dbReference type="HOGENOM" id="CLU_2460889_0_0_1"/>
<reference evidence="2" key="2">
    <citation type="submission" date="2015-01" db="EMBL/GenBank/DDBJ databases">
        <title>Evolutionary Origins and Diversification of the Mycorrhizal Mutualists.</title>
        <authorList>
            <consortium name="DOE Joint Genome Institute"/>
            <consortium name="Mycorrhizal Genomics Consortium"/>
            <person name="Kohler A."/>
            <person name="Kuo A."/>
            <person name="Nagy L.G."/>
            <person name="Floudas D."/>
            <person name="Copeland A."/>
            <person name="Barry K.W."/>
            <person name="Cichocki N."/>
            <person name="Veneault-Fourrey C."/>
            <person name="LaButti K."/>
            <person name="Lindquist E.A."/>
            <person name="Lipzen A."/>
            <person name="Lundell T."/>
            <person name="Morin E."/>
            <person name="Murat C."/>
            <person name="Riley R."/>
            <person name="Ohm R."/>
            <person name="Sun H."/>
            <person name="Tunlid A."/>
            <person name="Henrissat B."/>
            <person name="Grigoriev I.V."/>
            <person name="Hibbett D.S."/>
            <person name="Martin F."/>
        </authorList>
    </citation>
    <scope>NUCLEOTIDE SEQUENCE [LARGE SCALE GENOMIC DNA]</scope>
    <source>
        <strain evidence="2">UH-Slu-Lm8-n1</strain>
    </source>
</reference>
<protein>
    <submittedName>
        <fullName evidence="1">Uncharacterized protein</fullName>
    </submittedName>
</protein>
<name>A0A0C9Z5X6_9AGAM</name>
<feature type="non-terminal residue" evidence="1">
    <location>
        <position position="92"/>
    </location>
</feature>
<dbReference type="InParanoid" id="A0A0C9Z5X6"/>
<dbReference type="AlphaFoldDB" id="A0A0C9Z5X6"/>
<proteinExistence type="predicted"/>
<reference evidence="1 2" key="1">
    <citation type="submission" date="2014-04" db="EMBL/GenBank/DDBJ databases">
        <authorList>
            <consortium name="DOE Joint Genome Institute"/>
            <person name="Kuo A."/>
            <person name="Ruytinx J."/>
            <person name="Rineau F."/>
            <person name="Colpaert J."/>
            <person name="Kohler A."/>
            <person name="Nagy L.G."/>
            <person name="Floudas D."/>
            <person name="Copeland A."/>
            <person name="Barry K.W."/>
            <person name="Cichocki N."/>
            <person name="Veneault-Fourrey C."/>
            <person name="LaButti K."/>
            <person name="Lindquist E.A."/>
            <person name="Lipzen A."/>
            <person name="Lundell T."/>
            <person name="Morin E."/>
            <person name="Murat C."/>
            <person name="Sun H."/>
            <person name="Tunlid A."/>
            <person name="Henrissat B."/>
            <person name="Grigoriev I.V."/>
            <person name="Hibbett D.S."/>
            <person name="Martin F."/>
            <person name="Nordberg H.P."/>
            <person name="Cantor M.N."/>
            <person name="Hua S.X."/>
        </authorList>
    </citation>
    <scope>NUCLEOTIDE SEQUENCE [LARGE SCALE GENOMIC DNA]</scope>
    <source>
        <strain evidence="1 2">UH-Slu-Lm8-n1</strain>
    </source>
</reference>
<accession>A0A0C9Z5X6</accession>
<evidence type="ECO:0000313" key="1">
    <source>
        <dbReference type="EMBL" id="KIK32885.1"/>
    </source>
</evidence>
<dbReference type="Proteomes" id="UP000054485">
    <property type="component" value="Unassembled WGS sequence"/>
</dbReference>
<feature type="non-terminal residue" evidence="1">
    <location>
        <position position="1"/>
    </location>
</feature>
<keyword evidence="2" id="KW-1185">Reference proteome</keyword>
<organism evidence="1 2">
    <name type="scientific">Suillus luteus UH-Slu-Lm8-n1</name>
    <dbReference type="NCBI Taxonomy" id="930992"/>
    <lineage>
        <taxon>Eukaryota</taxon>
        <taxon>Fungi</taxon>
        <taxon>Dikarya</taxon>
        <taxon>Basidiomycota</taxon>
        <taxon>Agaricomycotina</taxon>
        <taxon>Agaricomycetes</taxon>
        <taxon>Agaricomycetidae</taxon>
        <taxon>Boletales</taxon>
        <taxon>Suillineae</taxon>
        <taxon>Suillaceae</taxon>
        <taxon>Suillus</taxon>
    </lineage>
</organism>
<dbReference type="OrthoDB" id="2636034at2759"/>
<sequence length="92" mass="9884">CQHCHALLLSTEANSFCCGNGSRALPVLHPLPTRMRALLNDATRLRHIMEFCRVVNNFFSFAGIGVSGGFQHFNCGAGAGPPAVAITGRTYH</sequence>
<evidence type="ECO:0000313" key="2">
    <source>
        <dbReference type="Proteomes" id="UP000054485"/>
    </source>
</evidence>
<gene>
    <name evidence="1" type="ORF">CY34DRAFT_45861</name>
</gene>
<dbReference type="STRING" id="930992.A0A0C9Z5X6"/>
<dbReference type="EMBL" id="KN836086">
    <property type="protein sequence ID" value="KIK32885.1"/>
    <property type="molecule type" value="Genomic_DNA"/>
</dbReference>